<protein>
    <recommendedName>
        <fullName evidence="4">Lipoprotein</fullName>
    </recommendedName>
</protein>
<dbReference type="EMBL" id="LDRK01000031">
    <property type="protein sequence ID" value="KTR86027.1"/>
    <property type="molecule type" value="Genomic_DNA"/>
</dbReference>
<gene>
    <name evidence="2" type="ORF">NS354_06685</name>
</gene>
<sequence length="189" mass="20494">MKHRLFRALAVAVLACTGLIASGCAAQEPTDPEPISPLTFPEVRKIQNDQLEEFAALIPAEQIVDRWGPIEATAGMSCDTDLGGRKPYFQEETGTRMLTGGMDLYLSDSADVPAILEQFAASKSGLDWIVAPADGTNDAQADLVLESPDGFSYYVRFYPNTVDGKNNISFTSFGPCVIPPKDFNPHGEY</sequence>
<feature type="signal peptide" evidence="1">
    <location>
        <begin position="1"/>
        <end position="26"/>
    </location>
</feature>
<accession>A0A147ENJ2</accession>
<dbReference type="AlphaFoldDB" id="A0A147ENJ2"/>
<dbReference type="PROSITE" id="PS51257">
    <property type="entry name" value="PROKAR_LIPOPROTEIN"/>
    <property type="match status" value="1"/>
</dbReference>
<keyword evidence="3" id="KW-1185">Reference proteome</keyword>
<evidence type="ECO:0000256" key="1">
    <source>
        <dbReference type="SAM" id="SignalP"/>
    </source>
</evidence>
<name>A0A147ENJ2_9MICO</name>
<keyword evidence="1" id="KW-0732">Signal</keyword>
<dbReference type="RefSeq" id="WP_058593797.1">
    <property type="nucleotide sequence ID" value="NZ_LDRK01000031.1"/>
</dbReference>
<dbReference type="Proteomes" id="UP000070810">
    <property type="component" value="Unassembled WGS sequence"/>
</dbReference>
<organism evidence="2 3">
    <name type="scientific">Leucobacter chromiiresistens</name>
    <dbReference type="NCBI Taxonomy" id="1079994"/>
    <lineage>
        <taxon>Bacteria</taxon>
        <taxon>Bacillati</taxon>
        <taxon>Actinomycetota</taxon>
        <taxon>Actinomycetes</taxon>
        <taxon>Micrococcales</taxon>
        <taxon>Microbacteriaceae</taxon>
        <taxon>Leucobacter</taxon>
    </lineage>
</organism>
<evidence type="ECO:0008006" key="4">
    <source>
        <dbReference type="Google" id="ProtNLM"/>
    </source>
</evidence>
<evidence type="ECO:0000313" key="2">
    <source>
        <dbReference type="EMBL" id="KTR86027.1"/>
    </source>
</evidence>
<comment type="caution">
    <text evidence="2">The sequence shown here is derived from an EMBL/GenBank/DDBJ whole genome shotgun (WGS) entry which is preliminary data.</text>
</comment>
<proteinExistence type="predicted"/>
<feature type="chain" id="PRO_5007544537" description="Lipoprotein" evidence="1">
    <location>
        <begin position="27"/>
        <end position="189"/>
    </location>
</feature>
<dbReference type="OrthoDB" id="4992340at2"/>
<dbReference type="PATRIC" id="fig|1079994.3.peg.1454"/>
<evidence type="ECO:0000313" key="3">
    <source>
        <dbReference type="Proteomes" id="UP000070810"/>
    </source>
</evidence>
<reference evidence="2 3" key="1">
    <citation type="journal article" date="2016" name="Front. Microbiol.">
        <title>Genomic Resource of Rice Seed Associated Bacteria.</title>
        <authorList>
            <person name="Midha S."/>
            <person name="Bansal K."/>
            <person name="Sharma S."/>
            <person name="Kumar N."/>
            <person name="Patil P.P."/>
            <person name="Chaudhry V."/>
            <person name="Patil P.B."/>
        </authorList>
    </citation>
    <scope>NUCLEOTIDE SEQUENCE [LARGE SCALE GENOMIC DNA]</scope>
    <source>
        <strain evidence="2 3">NS354</strain>
    </source>
</reference>